<dbReference type="AlphaFoldDB" id="A0A4R3NTQ3"/>
<dbReference type="Proteomes" id="UP000295055">
    <property type="component" value="Unassembled WGS sequence"/>
</dbReference>
<dbReference type="RefSeq" id="WP_132495969.1">
    <property type="nucleotide sequence ID" value="NZ_SMAS01000003.1"/>
</dbReference>
<dbReference type="PANTHER" id="PTHR43845:SF1">
    <property type="entry name" value="BLR5969 PROTEIN"/>
    <property type="match status" value="1"/>
</dbReference>
<dbReference type="SUPFAM" id="SSF56801">
    <property type="entry name" value="Acetyl-CoA synthetase-like"/>
    <property type="match status" value="1"/>
</dbReference>
<dbReference type="InterPro" id="IPR042099">
    <property type="entry name" value="ANL_N_sf"/>
</dbReference>
<dbReference type="EMBL" id="SMAS01000003">
    <property type="protein sequence ID" value="TCT35739.1"/>
    <property type="molecule type" value="Genomic_DNA"/>
</dbReference>
<dbReference type="Gene3D" id="3.40.50.12780">
    <property type="entry name" value="N-terminal domain of ligase-like"/>
    <property type="match status" value="1"/>
</dbReference>
<dbReference type="GO" id="GO:0016874">
    <property type="term" value="F:ligase activity"/>
    <property type="evidence" value="ECO:0007669"/>
    <property type="project" value="UniProtKB-KW"/>
</dbReference>
<dbReference type="OrthoDB" id="580775at2"/>
<dbReference type="Pfam" id="PF00501">
    <property type="entry name" value="AMP-binding"/>
    <property type="match status" value="1"/>
</dbReference>
<evidence type="ECO:0000313" key="3">
    <source>
        <dbReference type="Proteomes" id="UP000295055"/>
    </source>
</evidence>
<feature type="domain" description="AMP-dependent synthetase/ligase" evidence="1">
    <location>
        <begin position="77"/>
        <end position="275"/>
    </location>
</feature>
<dbReference type="InterPro" id="IPR000873">
    <property type="entry name" value="AMP-dep_synth/lig_dom"/>
</dbReference>
<proteinExistence type="predicted"/>
<accession>A0A4R3NTQ3</accession>
<organism evidence="2 3">
    <name type="scientific">Providencia alcalifaciens</name>
    <dbReference type="NCBI Taxonomy" id="126385"/>
    <lineage>
        <taxon>Bacteria</taxon>
        <taxon>Pseudomonadati</taxon>
        <taxon>Pseudomonadota</taxon>
        <taxon>Gammaproteobacteria</taxon>
        <taxon>Enterobacterales</taxon>
        <taxon>Morganellaceae</taxon>
        <taxon>Providencia</taxon>
    </lineage>
</organism>
<comment type="caution">
    <text evidence="2">The sequence shown here is derived from an EMBL/GenBank/DDBJ whole genome shotgun (WGS) entry which is preliminary data.</text>
</comment>
<name>A0A4R3NTQ3_9GAMM</name>
<sequence length="424" mass="47857">MKTYINDATILSLEQLIEFARQHSPYYAKHYRKIPKHGWQLCDLPLVNSAGYWAGNHDLASWPVLTAPFTHGLVFKTGGTTGACKLSLYTHNEWYAFVTRFSRSLSNQLQSGDRVGNLFFAGDLYSSFLFIHQALFHADIPLCEYPFSGTIDPQGLFTQIRQHKINVLAGVPATLLQLAAKATQQHQPLLEISLLLFGGESLFAEQSLLLQRAFPCARIASIGCAGVDSGLIGQSDAQCQIGEHRVFEPETIVEIIDEVTGEQIEDEGRTGMLVITNLTRQLMPLIRYPTGDTAAWSEPKGQPARRFFLHGRSSFGHRIRVGHSTIYPDEIDALISELLGEQQWQMLVEHHGYYDQLTLRIAFLGDDNHAKTLGHTIQKKYSHAVKQLESDQLHWVIEWCQQDELICNIRTGKLQRIIDNRAYV</sequence>
<evidence type="ECO:0000313" key="2">
    <source>
        <dbReference type="EMBL" id="TCT35739.1"/>
    </source>
</evidence>
<dbReference type="PANTHER" id="PTHR43845">
    <property type="entry name" value="BLR5969 PROTEIN"/>
    <property type="match status" value="1"/>
</dbReference>
<keyword evidence="2" id="KW-0436">Ligase</keyword>
<reference evidence="2 3" key="1">
    <citation type="submission" date="2019-03" db="EMBL/GenBank/DDBJ databases">
        <title>Genomic analyses of the natural microbiome of Caenorhabditis elegans.</title>
        <authorList>
            <person name="Samuel B."/>
        </authorList>
    </citation>
    <scope>NUCLEOTIDE SEQUENCE [LARGE SCALE GENOMIC DNA]</scope>
    <source>
        <strain evidence="2 3">JUb102</strain>
    </source>
</reference>
<gene>
    <name evidence="2" type="ORF">EC835_103193</name>
</gene>
<protein>
    <submittedName>
        <fullName evidence="2">Phenylacetate-CoA ligase</fullName>
    </submittedName>
</protein>
<evidence type="ECO:0000259" key="1">
    <source>
        <dbReference type="Pfam" id="PF00501"/>
    </source>
</evidence>